<evidence type="ECO:0000313" key="2">
    <source>
        <dbReference type="EMBL" id="OAS14748.1"/>
    </source>
</evidence>
<keyword evidence="1" id="KW-0732">Signal</keyword>
<sequence length="546" mass="61024">MKRKFVLLTAAMLITSIPILSACSDKDKGTVPVATGATNKESNINKTGMPIAKEPVQLKGLVSKYELVKDWNEHKGLKSYEAKSNVVIKWDTVPQNAFDERRNLMFASNDLPDFVMRANLSPQLITSYAAAGQIIPLDPLIEAGYAPNLAALMKENDGIRKSITSADGHIYSLPNISEADGRISSSWINKKWLDKLGLQMPTTMDEFYKVLKAFKEQDPNGNGKADEVPISGYKEGNKNYGDQFIKSFYGSWGFGGNSGIIAPFMDVDNAGKVRYIATDNTFKEMITFFNKLWMEGLIDKEILSQDMKQEIAKVDDERVGYVAKGNNNLWMGKNRNNYVQNPVLKGIDGKVYWTGISPKVRDLGSFVITSKNPNPAATLRWGDYFLSEEGTALARLGIQDVTYTIGSDGFYKLKDEFAKNPNGLTVDEALSEYTIFQGGGIPQRVTQKVDQSAAVLPEMIANKDVIRPHLVPDEKLMIPTFTEKENIELSTYATDIEAYADENIVKFITGAKPLSEWDKYVSTLNKMQLDKYLAIYQAAYDRWNQK</sequence>
<evidence type="ECO:0000313" key="3">
    <source>
        <dbReference type="Proteomes" id="UP000078454"/>
    </source>
</evidence>
<organism evidence="2 3">
    <name type="scientific">Paenibacillus oryzisoli</name>
    <dbReference type="NCBI Taxonomy" id="1850517"/>
    <lineage>
        <taxon>Bacteria</taxon>
        <taxon>Bacillati</taxon>
        <taxon>Bacillota</taxon>
        <taxon>Bacilli</taxon>
        <taxon>Bacillales</taxon>
        <taxon>Paenibacillaceae</taxon>
        <taxon>Paenibacillus</taxon>
    </lineage>
</organism>
<gene>
    <name evidence="2" type="ORF">A8708_23920</name>
</gene>
<keyword evidence="3" id="KW-1185">Reference proteome</keyword>
<dbReference type="STRING" id="1850517.A8708_23920"/>
<reference evidence="2 3" key="1">
    <citation type="submission" date="2016-05" db="EMBL/GenBank/DDBJ databases">
        <title>Paenibacillus sp. 1ZS3-15 nov., isolated from the rhizosphere soil.</title>
        <authorList>
            <person name="Zhang X.X."/>
            <person name="Zhang J."/>
        </authorList>
    </citation>
    <scope>NUCLEOTIDE SEQUENCE [LARGE SCALE GENOMIC DNA]</scope>
    <source>
        <strain evidence="2 3">1ZS3-15</strain>
    </source>
</reference>
<feature type="chain" id="PRO_5008277701" description="ABC transporter substrate-binding protein" evidence="1">
    <location>
        <begin position="23"/>
        <end position="546"/>
    </location>
</feature>
<dbReference type="AlphaFoldDB" id="A0A198A157"/>
<dbReference type="Gene3D" id="3.40.190.10">
    <property type="entry name" value="Periplasmic binding protein-like II"/>
    <property type="match status" value="2"/>
</dbReference>
<dbReference type="InterPro" id="IPR050490">
    <property type="entry name" value="Bact_solute-bd_prot1"/>
</dbReference>
<evidence type="ECO:0008006" key="4">
    <source>
        <dbReference type="Google" id="ProtNLM"/>
    </source>
</evidence>
<protein>
    <recommendedName>
        <fullName evidence="4">ABC transporter substrate-binding protein</fullName>
    </recommendedName>
</protein>
<dbReference type="PROSITE" id="PS51257">
    <property type="entry name" value="PROKAR_LIPOPROTEIN"/>
    <property type="match status" value="1"/>
</dbReference>
<proteinExistence type="predicted"/>
<dbReference type="RefSeq" id="WP_068669316.1">
    <property type="nucleotide sequence ID" value="NZ_LYPB01000088.1"/>
</dbReference>
<dbReference type="EMBL" id="LYPB01000088">
    <property type="protein sequence ID" value="OAS14748.1"/>
    <property type="molecule type" value="Genomic_DNA"/>
</dbReference>
<comment type="caution">
    <text evidence="2">The sequence shown here is derived from an EMBL/GenBank/DDBJ whole genome shotgun (WGS) entry which is preliminary data.</text>
</comment>
<evidence type="ECO:0000256" key="1">
    <source>
        <dbReference type="SAM" id="SignalP"/>
    </source>
</evidence>
<dbReference type="SUPFAM" id="SSF53850">
    <property type="entry name" value="Periplasmic binding protein-like II"/>
    <property type="match status" value="1"/>
</dbReference>
<accession>A0A198A157</accession>
<dbReference type="PANTHER" id="PTHR43649">
    <property type="entry name" value="ARABINOSE-BINDING PROTEIN-RELATED"/>
    <property type="match status" value="1"/>
</dbReference>
<name>A0A198A157_9BACL</name>
<feature type="signal peptide" evidence="1">
    <location>
        <begin position="1"/>
        <end position="22"/>
    </location>
</feature>
<dbReference type="Proteomes" id="UP000078454">
    <property type="component" value="Unassembled WGS sequence"/>
</dbReference>
<dbReference type="PANTHER" id="PTHR43649:SF12">
    <property type="entry name" value="DIACETYLCHITOBIOSE BINDING PROTEIN DASA"/>
    <property type="match status" value="1"/>
</dbReference>
<dbReference type="OrthoDB" id="9787283at2"/>